<evidence type="ECO:0000256" key="3">
    <source>
        <dbReference type="ARBA" id="ARBA00022679"/>
    </source>
</evidence>
<dbReference type="InterPro" id="IPR008271">
    <property type="entry name" value="Ser/Thr_kinase_AS"/>
</dbReference>
<dbReference type="PROSITE" id="PS00107">
    <property type="entry name" value="PROTEIN_KINASE_ATP"/>
    <property type="match status" value="1"/>
</dbReference>
<evidence type="ECO:0000256" key="5">
    <source>
        <dbReference type="ARBA" id="ARBA00022777"/>
    </source>
</evidence>
<dbReference type="STRING" id="1278073.MYSTI_03280"/>
<protein>
    <recommendedName>
        <fullName evidence="2">non-specific serine/threonine protein kinase</fullName>
        <ecNumber evidence="2">2.7.11.1</ecNumber>
    </recommendedName>
</protein>
<evidence type="ECO:0000256" key="6">
    <source>
        <dbReference type="ARBA" id="ARBA00022840"/>
    </source>
</evidence>
<dbReference type="InterPro" id="IPR011009">
    <property type="entry name" value="Kinase-like_dom_sf"/>
</dbReference>
<dbReference type="GO" id="GO:0005524">
    <property type="term" value="F:ATP binding"/>
    <property type="evidence" value="ECO:0007669"/>
    <property type="project" value="UniProtKB-UniRule"/>
</dbReference>
<feature type="region of interest" description="Disordered" evidence="8">
    <location>
        <begin position="342"/>
        <end position="361"/>
    </location>
</feature>
<keyword evidence="9" id="KW-0472">Membrane</keyword>
<evidence type="ECO:0000259" key="10">
    <source>
        <dbReference type="PROSITE" id="PS50011"/>
    </source>
</evidence>
<evidence type="ECO:0000256" key="7">
    <source>
        <dbReference type="PROSITE-ProRule" id="PRU10141"/>
    </source>
</evidence>
<gene>
    <name evidence="11" type="ordered locus">MYSTI_03280</name>
</gene>
<keyword evidence="9" id="KW-1133">Transmembrane helix</keyword>
<proteinExistence type="inferred from homology"/>
<dbReference type="EC" id="2.7.11.1" evidence="2"/>
<feature type="domain" description="Protein kinase" evidence="10">
    <location>
        <begin position="20"/>
        <end position="287"/>
    </location>
</feature>
<dbReference type="Pfam" id="PF00069">
    <property type="entry name" value="Pkinase"/>
    <property type="match status" value="1"/>
</dbReference>
<dbReference type="InterPro" id="IPR000719">
    <property type="entry name" value="Prot_kinase_dom"/>
</dbReference>
<dbReference type="CDD" id="cd14014">
    <property type="entry name" value="STKc_PknB_like"/>
    <property type="match status" value="1"/>
</dbReference>
<dbReference type="PROSITE" id="PS00108">
    <property type="entry name" value="PROTEIN_KINASE_ST"/>
    <property type="match status" value="1"/>
</dbReference>
<sequence length="613" mass="64933">MRQREPVLAALASGVQVMGYTVERRLGSGGFGAVYLARCEGQAYALKLLDLARVGGRVEREVSILLQLSHPNVVGIHGFGKWPVVAPEFGVIIMEYVEGRQLDVWASEENPSARQVARVMLDVARALDGAHGAGVLHRDVKEANVMVRTSDGAAKLVDFGVGDYVGAPGLTVDVLPPGTPEYRSPEAWSFFRKNAQVLGAIYAPGPMDDLWALGVALYQLLTGRPPFGGDNFTLADIIIAQEVMPPRQVNERVPSALSDVCMSLLEKSPAARMPSARALCVALEDALRGADPSWDVPLCDAFGADTATTEGGRDSLDKWLEEPLHRPRRGKKLPQAVPAIGKEQAPPLEEQAPSPPRPQRASRILRGRGAAVLVGLLALVAVVMVWTWGTLRVAGAVPARQEVARSGSSSQAVQAPAPSPGKESTPVAVAAPAMLPEATTVKMEKTETPTPPKPTRKSASIMSRALVAVAACTGLACPGVQVRPPPPPEPCPDGAVAAMKDLDIGIGDRGHAVFSGVGGKVVSVRDGPVRMRLAGDWEDMPGNTVLSGELVVRDRVYGRLTWATPPKGRGFPVCLEVYEDGGGRGMPREGGDDSDSSARIFSSARVKAVSEFE</sequence>
<dbReference type="PATRIC" id="fig|1278073.3.peg.3336"/>
<dbReference type="GO" id="GO:0004674">
    <property type="term" value="F:protein serine/threonine kinase activity"/>
    <property type="evidence" value="ECO:0007669"/>
    <property type="project" value="UniProtKB-KW"/>
</dbReference>
<evidence type="ECO:0000256" key="9">
    <source>
        <dbReference type="SAM" id="Phobius"/>
    </source>
</evidence>
<keyword evidence="9" id="KW-0812">Transmembrane</keyword>
<keyword evidence="3" id="KW-0808">Transferase</keyword>
<dbReference type="HOGENOM" id="CLU_028595_0_0_7"/>
<dbReference type="Gene3D" id="3.30.200.20">
    <property type="entry name" value="Phosphorylase Kinase, domain 1"/>
    <property type="match status" value="1"/>
</dbReference>
<dbReference type="SUPFAM" id="SSF56112">
    <property type="entry name" value="Protein kinase-like (PK-like)"/>
    <property type="match status" value="1"/>
</dbReference>
<dbReference type="SMART" id="SM00220">
    <property type="entry name" value="S_TKc"/>
    <property type="match status" value="1"/>
</dbReference>
<dbReference type="Proteomes" id="UP000011131">
    <property type="component" value="Chromosome"/>
</dbReference>
<dbReference type="PANTHER" id="PTHR43671:SF13">
    <property type="entry name" value="SERINE_THREONINE-PROTEIN KINASE NEK2"/>
    <property type="match status" value="1"/>
</dbReference>
<keyword evidence="4 7" id="KW-0547">Nucleotide-binding</keyword>
<evidence type="ECO:0000256" key="8">
    <source>
        <dbReference type="SAM" id="MobiDB-lite"/>
    </source>
</evidence>
<dbReference type="eggNOG" id="COG0515">
    <property type="taxonomic scope" value="Bacteria"/>
</dbReference>
<keyword evidence="5 11" id="KW-0418">Kinase</keyword>
<dbReference type="EMBL" id="CP004025">
    <property type="protein sequence ID" value="AGC44592.1"/>
    <property type="molecule type" value="Genomic_DNA"/>
</dbReference>
<dbReference type="KEGG" id="msd:MYSTI_03280"/>
<dbReference type="AlphaFoldDB" id="L7UAG1"/>
<evidence type="ECO:0000256" key="1">
    <source>
        <dbReference type="ARBA" id="ARBA00010886"/>
    </source>
</evidence>
<keyword evidence="6 7" id="KW-0067">ATP-binding</keyword>
<keyword evidence="11" id="KW-0723">Serine/threonine-protein kinase</keyword>
<evidence type="ECO:0000313" key="11">
    <source>
        <dbReference type="EMBL" id="AGC44592.1"/>
    </source>
</evidence>
<dbReference type="PANTHER" id="PTHR43671">
    <property type="entry name" value="SERINE/THREONINE-PROTEIN KINASE NEK"/>
    <property type="match status" value="1"/>
</dbReference>
<feature type="compositionally biased region" description="Low complexity" evidence="8">
    <location>
        <begin position="406"/>
        <end position="416"/>
    </location>
</feature>
<dbReference type="InterPro" id="IPR017441">
    <property type="entry name" value="Protein_kinase_ATP_BS"/>
</dbReference>
<feature type="region of interest" description="Disordered" evidence="8">
    <location>
        <begin position="405"/>
        <end position="459"/>
    </location>
</feature>
<evidence type="ECO:0000313" key="12">
    <source>
        <dbReference type="Proteomes" id="UP000011131"/>
    </source>
</evidence>
<feature type="compositionally biased region" description="Basic and acidic residues" evidence="8">
    <location>
        <begin position="311"/>
        <end position="325"/>
    </location>
</feature>
<evidence type="ECO:0000256" key="4">
    <source>
        <dbReference type="ARBA" id="ARBA00022741"/>
    </source>
</evidence>
<dbReference type="InterPro" id="IPR050660">
    <property type="entry name" value="NEK_Ser/Thr_kinase"/>
</dbReference>
<organism evidence="11 12">
    <name type="scientific">Myxococcus stipitatus (strain DSM 14675 / JCM 12634 / Mx s8)</name>
    <dbReference type="NCBI Taxonomy" id="1278073"/>
    <lineage>
        <taxon>Bacteria</taxon>
        <taxon>Pseudomonadati</taxon>
        <taxon>Myxococcota</taxon>
        <taxon>Myxococcia</taxon>
        <taxon>Myxococcales</taxon>
        <taxon>Cystobacterineae</taxon>
        <taxon>Myxococcaceae</taxon>
        <taxon>Myxococcus</taxon>
    </lineage>
</organism>
<dbReference type="PROSITE" id="PS50011">
    <property type="entry name" value="PROTEIN_KINASE_DOM"/>
    <property type="match status" value="1"/>
</dbReference>
<evidence type="ECO:0000256" key="2">
    <source>
        <dbReference type="ARBA" id="ARBA00012513"/>
    </source>
</evidence>
<feature type="transmembrane region" description="Helical" evidence="9">
    <location>
        <begin position="370"/>
        <end position="391"/>
    </location>
</feature>
<name>L7UAG1_MYXSD</name>
<feature type="binding site" evidence="7">
    <location>
        <position position="47"/>
    </location>
    <ligand>
        <name>ATP</name>
        <dbReference type="ChEBI" id="CHEBI:30616"/>
    </ligand>
</feature>
<reference evidence="11 12" key="1">
    <citation type="journal article" date="2013" name="Genome Announc.">
        <title>Complete genome sequence of Myxococcus stipitatus strain DSM 14675, a fruiting myxobacterium.</title>
        <authorList>
            <person name="Huntley S."/>
            <person name="Kneip S."/>
            <person name="Treuner-Lange A."/>
            <person name="Sogaard-Andersen L."/>
        </authorList>
    </citation>
    <scope>NUCLEOTIDE SEQUENCE [LARGE SCALE GENOMIC DNA]</scope>
    <source>
        <strain evidence="12">DSM 14675 / JCM 12634 / Mx s8</strain>
    </source>
</reference>
<keyword evidence="12" id="KW-1185">Reference proteome</keyword>
<dbReference type="Gene3D" id="1.10.510.10">
    <property type="entry name" value="Transferase(Phosphotransferase) domain 1"/>
    <property type="match status" value="1"/>
</dbReference>
<feature type="region of interest" description="Disordered" evidence="8">
    <location>
        <begin position="307"/>
        <end position="337"/>
    </location>
</feature>
<accession>L7UAG1</accession>
<comment type="similarity">
    <text evidence="1">Belongs to the protein kinase superfamily. NEK Ser/Thr protein kinase family. NIMA subfamily.</text>
</comment>